<keyword evidence="1" id="KW-0472">Membrane</keyword>
<gene>
    <name evidence="2" type="ORF">EDD60_102230</name>
</gene>
<dbReference type="Proteomes" id="UP000295515">
    <property type="component" value="Unassembled WGS sequence"/>
</dbReference>
<organism evidence="2 3">
    <name type="scientific">Longibaculum muris</name>
    <dbReference type="NCBI Taxonomy" id="1796628"/>
    <lineage>
        <taxon>Bacteria</taxon>
        <taxon>Bacillati</taxon>
        <taxon>Bacillota</taxon>
        <taxon>Erysipelotrichia</taxon>
        <taxon>Erysipelotrichales</taxon>
        <taxon>Coprobacillaceae</taxon>
        <taxon>Longibaculum</taxon>
    </lineage>
</organism>
<feature type="transmembrane region" description="Helical" evidence="1">
    <location>
        <begin position="12"/>
        <end position="31"/>
    </location>
</feature>
<dbReference type="AlphaFoldDB" id="A0A4R3Z8G8"/>
<sequence>MIQFHKVYYKSELFCSIERIILFLLFILQMLKEDLSDEI</sequence>
<dbReference type="EMBL" id="SMCQ01000002">
    <property type="protein sequence ID" value="TCW02264.1"/>
    <property type="molecule type" value="Genomic_DNA"/>
</dbReference>
<comment type="caution">
    <text evidence="2">The sequence shown here is derived from an EMBL/GenBank/DDBJ whole genome shotgun (WGS) entry which is preliminary data.</text>
</comment>
<accession>A0A4R3Z8G8</accession>
<proteinExistence type="predicted"/>
<keyword evidence="1" id="KW-1133">Transmembrane helix</keyword>
<name>A0A4R3Z8G8_9FIRM</name>
<keyword evidence="1" id="KW-0812">Transmembrane</keyword>
<evidence type="ECO:0000313" key="2">
    <source>
        <dbReference type="EMBL" id="TCW02264.1"/>
    </source>
</evidence>
<evidence type="ECO:0000256" key="1">
    <source>
        <dbReference type="SAM" id="Phobius"/>
    </source>
</evidence>
<keyword evidence="3" id="KW-1185">Reference proteome</keyword>
<protein>
    <submittedName>
        <fullName evidence="2">Uncharacterized protein</fullName>
    </submittedName>
</protein>
<evidence type="ECO:0000313" key="3">
    <source>
        <dbReference type="Proteomes" id="UP000295515"/>
    </source>
</evidence>
<reference evidence="2 3" key="1">
    <citation type="submission" date="2019-03" db="EMBL/GenBank/DDBJ databases">
        <title>Genomic Encyclopedia of Type Strains, Phase IV (KMG-IV): sequencing the most valuable type-strain genomes for metagenomic binning, comparative biology and taxonomic classification.</title>
        <authorList>
            <person name="Goeker M."/>
        </authorList>
    </citation>
    <scope>NUCLEOTIDE SEQUENCE [LARGE SCALE GENOMIC DNA]</scope>
    <source>
        <strain evidence="2 3">DSM 29487</strain>
    </source>
</reference>